<evidence type="ECO:0000256" key="6">
    <source>
        <dbReference type="ARBA" id="ARBA00022989"/>
    </source>
</evidence>
<feature type="transmembrane region" description="Helical" evidence="8">
    <location>
        <begin position="94"/>
        <end position="117"/>
    </location>
</feature>
<protein>
    <recommendedName>
        <fullName evidence="9">Peptidase S54 rhomboid domain-containing protein</fullName>
    </recommendedName>
</protein>
<feature type="transmembrane region" description="Helical" evidence="8">
    <location>
        <begin position="12"/>
        <end position="32"/>
    </location>
</feature>
<dbReference type="PANTHER" id="PTHR43066:SF1">
    <property type="entry name" value="RHOMBOID PROTEIN 2"/>
    <property type="match status" value="1"/>
</dbReference>
<dbReference type="Proteomes" id="UP001530400">
    <property type="component" value="Unassembled WGS sequence"/>
</dbReference>
<keyword evidence="5" id="KW-0378">Hydrolase</keyword>
<evidence type="ECO:0000256" key="8">
    <source>
        <dbReference type="SAM" id="Phobius"/>
    </source>
</evidence>
<comment type="similarity">
    <text evidence="2">Belongs to the peptidase S54 family.</text>
</comment>
<evidence type="ECO:0000256" key="4">
    <source>
        <dbReference type="ARBA" id="ARBA00022692"/>
    </source>
</evidence>
<evidence type="ECO:0000256" key="5">
    <source>
        <dbReference type="ARBA" id="ARBA00022801"/>
    </source>
</evidence>
<accession>A0ABD3Q808</accession>
<evidence type="ECO:0000256" key="1">
    <source>
        <dbReference type="ARBA" id="ARBA00004141"/>
    </source>
</evidence>
<evidence type="ECO:0000313" key="10">
    <source>
        <dbReference type="EMBL" id="KAL3796217.1"/>
    </source>
</evidence>
<dbReference type="FunFam" id="1.20.1540.10:FF:000008">
    <property type="entry name" value="RHOMBOID-like protein 13"/>
    <property type="match status" value="1"/>
</dbReference>
<dbReference type="AlphaFoldDB" id="A0ABD3Q808"/>
<dbReference type="Pfam" id="PF01694">
    <property type="entry name" value="Rhomboid"/>
    <property type="match status" value="1"/>
</dbReference>
<reference evidence="10 11" key="1">
    <citation type="submission" date="2024-10" db="EMBL/GenBank/DDBJ databases">
        <title>Updated reference genomes for cyclostephanoid diatoms.</title>
        <authorList>
            <person name="Roberts W.R."/>
            <person name="Alverson A.J."/>
        </authorList>
    </citation>
    <scope>NUCLEOTIDE SEQUENCE [LARGE SCALE GENOMIC DNA]</scope>
    <source>
        <strain evidence="10 11">AJA010-31</strain>
    </source>
</reference>
<sequence length="334" mass="36691">MSRAAETLASIPLATLSIMSLCILTYLYQMAFDPNLQEYTMCPRLVLYLHEYYRFITSALFHGSLMHIGMNMMSTMAIGTSLENRVGTFTMGLTILWGILLTSSIYTATSWLMYVIFGYEKMMYQHSLGFSGVIFQLSVLESNLSPNRTRSVFGVFQVSSKMYPWALLVVLQFVMPHISFLGHLSGILLGTLQLHGVLDIVFPSDAYLQHLETWEALERITSKPGFVRMPESGSPLRNVSRGAGGLLPAIVGAFGAFIQFVLNVCETIKFAVFGRGAAANENIQLPALSAVWGSSDNATMGVGSSDNINDIYDDEAAGLPTIEDTARAERSGLL</sequence>
<feature type="domain" description="Peptidase S54 rhomboid" evidence="9">
    <location>
        <begin position="50"/>
        <end position="192"/>
    </location>
</feature>
<comment type="caution">
    <text evidence="10">The sequence shown here is derived from an EMBL/GenBank/DDBJ whole genome shotgun (WGS) entry which is preliminary data.</text>
</comment>
<dbReference type="Gene3D" id="1.20.1540.10">
    <property type="entry name" value="Rhomboid-like"/>
    <property type="match status" value="1"/>
</dbReference>
<dbReference type="PANTHER" id="PTHR43066">
    <property type="entry name" value="RHOMBOID-RELATED PROTEIN"/>
    <property type="match status" value="1"/>
</dbReference>
<evidence type="ECO:0000313" key="11">
    <source>
        <dbReference type="Proteomes" id="UP001530400"/>
    </source>
</evidence>
<evidence type="ECO:0000259" key="9">
    <source>
        <dbReference type="Pfam" id="PF01694"/>
    </source>
</evidence>
<dbReference type="EMBL" id="JALLPJ020000299">
    <property type="protein sequence ID" value="KAL3796217.1"/>
    <property type="molecule type" value="Genomic_DNA"/>
</dbReference>
<dbReference type="GO" id="GO:0006508">
    <property type="term" value="P:proteolysis"/>
    <property type="evidence" value="ECO:0007669"/>
    <property type="project" value="UniProtKB-KW"/>
</dbReference>
<dbReference type="GO" id="GO:0008233">
    <property type="term" value="F:peptidase activity"/>
    <property type="evidence" value="ECO:0007669"/>
    <property type="project" value="UniProtKB-KW"/>
</dbReference>
<keyword evidence="6 8" id="KW-1133">Transmembrane helix</keyword>
<keyword evidence="11" id="KW-1185">Reference proteome</keyword>
<keyword evidence="7 8" id="KW-0472">Membrane</keyword>
<feature type="transmembrane region" description="Helical" evidence="8">
    <location>
        <begin position="165"/>
        <end position="189"/>
    </location>
</feature>
<keyword evidence="3" id="KW-0645">Protease</keyword>
<dbReference type="InterPro" id="IPR022764">
    <property type="entry name" value="Peptidase_S54_rhomboid_dom"/>
</dbReference>
<dbReference type="GO" id="GO:0016020">
    <property type="term" value="C:membrane"/>
    <property type="evidence" value="ECO:0007669"/>
    <property type="project" value="UniProtKB-SubCell"/>
</dbReference>
<proteinExistence type="inferred from homology"/>
<evidence type="ECO:0000256" key="3">
    <source>
        <dbReference type="ARBA" id="ARBA00022670"/>
    </source>
</evidence>
<gene>
    <name evidence="10" type="ORF">ACHAWO_010497</name>
</gene>
<dbReference type="SUPFAM" id="SSF144091">
    <property type="entry name" value="Rhomboid-like"/>
    <property type="match status" value="1"/>
</dbReference>
<feature type="transmembrane region" description="Helical" evidence="8">
    <location>
        <begin position="52"/>
        <end position="73"/>
    </location>
</feature>
<evidence type="ECO:0000256" key="2">
    <source>
        <dbReference type="ARBA" id="ARBA00009045"/>
    </source>
</evidence>
<feature type="transmembrane region" description="Helical" evidence="8">
    <location>
        <begin position="123"/>
        <end position="144"/>
    </location>
</feature>
<comment type="subcellular location">
    <subcellularLocation>
        <location evidence="1">Membrane</location>
        <topology evidence="1">Multi-pass membrane protein</topology>
    </subcellularLocation>
</comment>
<evidence type="ECO:0000256" key="7">
    <source>
        <dbReference type="ARBA" id="ARBA00023136"/>
    </source>
</evidence>
<dbReference type="InterPro" id="IPR035952">
    <property type="entry name" value="Rhomboid-like_sf"/>
</dbReference>
<feature type="transmembrane region" description="Helical" evidence="8">
    <location>
        <begin position="245"/>
        <end position="265"/>
    </location>
</feature>
<organism evidence="10 11">
    <name type="scientific">Cyclotella atomus</name>
    <dbReference type="NCBI Taxonomy" id="382360"/>
    <lineage>
        <taxon>Eukaryota</taxon>
        <taxon>Sar</taxon>
        <taxon>Stramenopiles</taxon>
        <taxon>Ochrophyta</taxon>
        <taxon>Bacillariophyta</taxon>
        <taxon>Coscinodiscophyceae</taxon>
        <taxon>Thalassiosirophycidae</taxon>
        <taxon>Stephanodiscales</taxon>
        <taxon>Stephanodiscaceae</taxon>
        <taxon>Cyclotella</taxon>
    </lineage>
</organism>
<name>A0ABD3Q808_9STRA</name>
<keyword evidence="4 8" id="KW-0812">Transmembrane</keyword>